<dbReference type="InterPro" id="IPR018253">
    <property type="entry name" value="DnaJ_domain_CS"/>
</dbReference>
<accession>A0AAD8P9K0</accession>
<dbReference type="Proteomes" id="UP001230268">
    <property type="component" value="Unassembled WGS sequence"/>
</dbReference>
<dbReference type="InterPro" id="IPR052423">
    <property type="entry name" value="EMIR"/>
</dbReference>
<dbReference type="CDD" id="cd06257">
    <property type="entry name" value="DnaJ"/>
    <property type="match status" value="1"/>
</dbReference>
<name>A0AAD8P9K0_BABGI</name>
<feature type="compositionally biased region" description="Basic and acidic residues" evidence="1">
    <location>
        <begin position="51"/>
        <end position="75"/>
    </location>
</feature>
<feature type="compositionally biased region" description="Polar residues" evidence="1">
    <location>
        <begin position="35"/>
        <end position="44"/>
    </location>
</feature>
<dbReference type="PROSITE" id="PS50076">
    <property type="entry name" value="DNAJ_2"/>
    <property type="match status" value="1"/>
</dbReference>
<evidence type="ECO:0000259" key="2">
    <source>
        <dbReference type="PROSITE" id="PS50076"/>
    </source>
</evidence>
<comment type="caution">
    <text evidence="3">The sequence shown here is derived from an EMBL/GenBank/DDBJ whole genome shotgun (WGS) entry which is preliminary data.</text>
</comment>
<dbReference type="AlphaFoldDB" id="A0AAD8P9K0"/>
<dbReference type="PANTHER" id="PTHR44094">
    <property type="entry name" value="DNAJ HEAT SHOCK N-TERMINAL DOMAIN-CONTAINING PROTEIN"/>
    <property type="match status" value="1"/>
</dbReference>
<evidence type="ECO:0000313" key="3">
    <source>
        <dbReference type="EMBL" id="KAK1443670.1"/>
    </source>
</evidence>
<feature type="domain" description="J" evidence="2">
    <location>
        <begin position="188"/>
        <end position="253"/>
    </location>
</feature>
<proteinExistence type="predicted"/>
<reference evidence="3" key="1">
    <citation type="submission" date="2023-08" db="EMBL/GenBank/DDBJ databases">
        <title>Draft sequence of the Babesia gibsoni genome.</title>
        <authorList>
            <person name="Yamagishi J.Y."/>
            <person name="Xuan X.X."/>
        </authorList>
    </citation>
    <scope>NUCLEOTIDE SEQUENCE</scope>
    <source>
        <strain evidence="3">Azabu</strain>
    </source>
</reference>
<keyword evidence="4" id="KW-1185">Reference proteome</keyword>
<dbReference type="Pfam" id="PF00226">
    <property type="entry name" value="DnaJ"/>
    <property type="match status" value="1"/>
</dbReference>
<keyword evidence="3" id="KW-0346">Stress response</keyword>
<dbReference type="SMART" id="SM00271">
    <property type="entry name" value="DnaJ"/>
    <property type="match status" value="1"/>
</dbReference>
<gene>
    <name evidence="3" type="ORF">BgAZ_205460</name>
</gene>
<dbReference type="PANTHER" id="PTHR44094:SF8">
    <property type="entry name" value="DNAJ HEAT SHOCK N-TERMINAL DOMAIN-CONTAINING PROTEIN-RELATED"/>
    <property type="match status" value="1"/>
</dbReference>
<dbReference type="Gene3D" id="1.10.287.110">
    <property type="entry name" value="DnaJ domain"/>
    <property type="match status" value="1"/>
</dbReference>
<dbReference type="Pfam" id="PF14308">
    <property type="entry name" value="DnaJ-X"/>
    <property type="match status" value="1"/>
</dbReference>
<evidence type="ECO:0000256" key="1">
    <source>
        <dbReference type="SAM" id="MobiDB-lite"/>
    </source>
</evidence>
<dbReference type="SUPFAM" id="SSF46565">
    <property type="entry name" value="Chaperone J-domain"/>
    <property type="match status" value="1"/>
</dbReference>
<dbReference type="EMBL" id="JAVEPI010000002">
    <property type="protein sequence ID" value="KAK1443670.1"/>
    <property type="molecule type" value="Genomic_DNA"/>
</dbReference>
<dbReference type="InterPro" id="IPR036869">
    <property type="entry name" value="J_dom_sf"/>
</dbReference>
<dbReference type="PROSITE" id="PS00636">
    <property type="entry name" value="DNAJ_1"/>
    <property type="match status" value="1"/>
</dbReference>
<dbReference type="InterPro" id="IPR026894">
    <property type="entry name" value="DnaJ_X"/>
</dbReference>
<organism evidence="3 4">
    <name type="scientific">Babesia gibsoni</name>
    <dbReference type="NCBI Taxonomy" id="33632"/>
    <lineage>
        <taxon>Eukaryota</taxon>
        <taxon>Sar</taxon>
        <taxon>Alveolata</taxon>
        <taxon>Apicomplexa</taxon>
        <taxon>Aconoidasida</taxon>
        <taxon>Piroplasmida</taxon>
        <taxon>Babesiidae</taxon>
        <taxon>Babesia</taxon>
    </lineage>
</organism>
<feature type="region of interest" description="Disordered" evidence="1">
    <location>
        <begin position="35"/>
        <end position="109"/>
    </location>
</feature>
<dbReference type="InterPro" id="IPR001623">
    <property type="entry name" value="DnaJ_domain"/>
</dbReference>
<protein>
    <submittedName>
        <fullName evidence="3">DnaJ heat shock N-terminal domain-containing protein</fullName>
    </submittedName>
</protein>
<evidence type="ECO:0000313" key="4">
    <source>
        <dbReference type="Proteomes" id="UP001230268"/>
    </source>
</evidence>
<sequence length="514" mass="57080">MQNDSYGNRRHGYSEAAMVSSRVAKEGFQNSVVGSCSTEASMENSGRVRSGRSDSEGREGGACHKYTKEAEEIAKKTKAPKGALSVPKTDGELGEGDGKHRTEGAEGDDAWFGSGILDAVVTNTSQIANMLQWGENEPPYSLSKESMETQRMKERMDKLLADKSDKQGDGAGPDERAYKPSTTVADLTMYNRLGVECNATKAQIKQAYYKLALKYHPDKNPNNEDAKKRFQDIGEAYQILYDDDLRQKYDQHGSKAAADFPMMDASIFFMLLFGSEALEDYIGRLKIAYLFQQATSNKGGMKNINGKMEVEQNLREVTLAVKLAKRLDEEVQDGVVKPELRQKIVDTCSGTFSDTLIESIGWVYENCGDYYVAEATTFWGLGTTFANIQAAGRSLGNTWSMAKSVVNVAMVVKDMKADQDQEQTMDKLKYIVENVLSLVLYDVENTVRSAATKCCKDCDVPVEKRLARARGLISLGRYMQKVAQAYRKKQTAAPDIANKMYEAYVKATEKRDEA</sequence>
<dbReference type="PRINTS" id="PR00625">
    <property type="entry name" value="JDOMAIN"/>
</dbReference>